<keyword evidence="1" id="KW-0812">Transmembrane</keyword>
<evidence type="ECO:0000256" key="1">
    <source>
        <dbReference type="SAM" id="Phobius"/>
    </source>
</evidence>
<reference evidence="3" key="1">
    <citation type="submission" date="2016-10" db="EMBL/GenBank/DDBJ databases">
        <authorList>
            <person name="Varghese N."/>
            <person name="Submissions S."/>
        </authorList>
    </citation>
    <scope>NUCLEOTIDE SEQUENCE [LARGE SCALE GENOMIC DNA]</scope>
    <source>
        <strain evidence="3">CGMCC 4.3568</strain>
    </source>
</reference>
<evidence type="ECO:0000313" key="3">
    <source>
        <dbReference type="Proteomes" id="UP000243799"/>
    </source>
</evidence>
<dbReference type="AlphaFoldDB" id="A0A1I1C2E0"/>
<dbReference type="EMBL" id="FOKG01000020">
    <property type="protein sequence ID" value="SFB56507.1"/>
    <property type="molecule type" value="Genomic_DNA"/>
</dbReference>
<gene>
    <name evidence="2" type="ORF">SAMN05216266_1201</name>
</gene>
<feature type="transmembrane region" description="Helical" evidence="1">
    <location>
        <begin position="27"/>
        <end position="52"/>
    </location>
</feature>
<dbReference type="Proteomes" id="UP000243799">
    <property type="component" value="Unassembled WGS sequence"/>
</dbReference>
<dbReference type="STRING" id="490629.SAMN05216266_1201"/>
<proteinExistence type="predicted"/>
<organism evidence="2 3">
    <name type="scientific">Amycolatopsis marina</name>
    <dbReference type="NCBI Taxonomy" id="490629"/>
    <lineage>
        <taxon>Bacteria</taxon>
        <taxon>Bacillati</taxon>
        <taxon>Actinomycetota</taxon>
        <taxon>Actinomycetes</taxon>
        <taxon>Pseudonocardiales</taxon>
        <taxon>Pseudonocardiaceae</taxon>
        <taxon>Amycolatopsis</taxon>
    </lineage>
</organism>
<name>A0A1I1C2E0_9PSEU</name>
<protein>
    <submittedName>
        <fullName evidence="2">Uncharacterized protein</fullName>
    </submittedName>
</protein>
<keyword evidence="1" id="KW-1133">Transmembrane helix</keyword>
<accession>A0A1I1C2E0</accession>
<sequence>MGIGGIEPSARWLEAKMKGDVAPEDGLVRWLVVLCGVGFPALFATGLVWHLLVAAGWTTLGASLMSLLGLTVLLGAVGLAVVTVDRDPRELRRP</sequence>
<evidence type="ECO:0000313" key="2">
    <source>
        <dbReference type="EMBL" id="SFB56507.1"/>
    </source>
</evidence>
<keyword evidence="1" id="KW-0472">Membrane</keyword>
<keyword evidence="3" id="KW-1185">Reference proteome</keyword>
<feature type="transmembrane region" description="Helical" evidence="1">
    <location>
        <begin position="64"/>
        <end position="84"/>
    </location>
</feature>